<evidence type="ECO:0000256" key="4">
    <source>
        <dbReference type="ARBA" id="ARBA00022801"/>
    </source>
</evidence>
<dbReference type="InterPro" id="IPR012337">
    <property type="entry name" value="RNaseH-like_sf"/>
</dbReference>
<protein>
    <recommendedName>
        <fullName evidence="5">YqgF/RNase H-like domain-containing protein</fullName>
    </recommendedName>
</protein>
<dbReference type="EMBL" id="UINC01018070">
    <property type="protein sequence ID" value="SVA75539.1"/>
    <property type="molecule type" value="Genomic_DNA"/>
</dbReference>
<dbReference type="GO" id="GO:0000967">
    <property type="term" value="P:rRNA 5'-end processing"/>
    <property type="evidence" value="ECO:0007669"/>
    <property type="project" value="TreeGrafter"/>
</dbReference>
<sequence>VNNQTLLCFDYGEKRIGVAVGQTVTFTATALQTIPVINKKPNWEMINRLIVEWEPDKFIVGHPFTLEDTRQKMTDAAERFGRQLEHRFKIPVDLIDERLSSYEARRELKSTRKLDPVSARLILETWFRENKDIRYRQIDSNKEDY</sequence>
<dbReference type="SUPFAM" id="SSF53098">
    <property type="entry name" value="Ribonuclease H-like"/>
    <property type="match status" value="1"/>
</dbReference>
<accession>A0A381YEP8</accession>
<evidence type="ECO:0000256" key="3">
    <source>
        <dbReference type="ARBA" id="ARBA00022722"/>
    </source>
</evidence>
<keyword evidence="4" id="KW-0378">Hydrolase</keyword>
<feature type="non-terminal residue" evidence="6">
    <location>
        <position position="1"/>
    </location>
</feature>
<evidence type="ECO:0000256" key="2">
    <source>
        <dbReference type="ARBA" id="ARBA00022517"/>
    </source>
</evidence>
<dbReference type="InterPro" id="IPR037027">
    <property type="entry name" value="YqgF/RNaseH-like_dom_sf"/>
</dbReference>
<dbReference type="Pfam" id="PF03652">
    <property type="entry name" value="RuvX"/>
    <property type="match status" value="1"/>
</dbReference>
<dbReference type="InterPro" id="IPR005227">
    <property type="entry name" value="YqgF"/>
</dbReference>
<evidence type="ECO:0000259" key="5">
    <source>
        <dbReference type="SMART" id="SM00732"/>
    </source>
</evidence>
<organism evidence="6">
    <name type="scientific">marine metagenome</name>
    <dbReference type="NCBI Taxonomy" id="408172"/>
    <lineage>
        <taxon>unclassified sequences</taxon>
        <taxon>metagenomes</taxon>
        <taxon>ecological metagenomes</taxon>
    </lineage>
</organism>
<dbReference type="CDD" id="cd16964">
    <property type="entry name" value="YqgF"/>
    <property type="match status" value="1"/>
</dbReference>
<dbReference type="AlphaFoldDB" id="A0A381YEP8"/>
<evidence type="ECO:0000256" key="1">
    <source>
        <dbReference type="ARBA" id="ARBA00022490"/>
    </source>
</evidence>
<proteinExistence type="inferred from homology"/>
<keyword evidence="3" id="KW-0540">Nuclease</keyword>
<dbReference type="PANTHER" id="PTHR33317">
    <property type="entry name" value="POLYNUCLEOTIDYL TRANSFERASE, RIBONUCLEASE H-LIKE SUPERFAMILY PROTEIN"/>
    <property type="match status" value="1"/>
</dbReference>
<dbReference type="InterPro" id="IPR006641">
    <property type="entry name" value="YqgF/RNaseH-like_dom"/>
</dbReference>
<dbReference type="SMART" id="SM00732">
    <property type="entry name" value="YqgFc"/>
    <property type="match status" value="1"/>
</dbReference>
<name>A0A381YEP8_9ZZZZ</name>
<reference evidence="6" key="1">
    <citation type="submission" date="2018-05" db="EMBL/GenBank/DDBJ databases">
        <authorList>
            <person name="Lanie J.A."/>
            <person name="Ng W.-L."/>
            <person name="Kazmierczak K.M."/>
            <person name="Andrzejewski T.M."/>
            <person name="Davidsen T.M."/>
            <person name="Wayne K.J."/>
            <person name="Tettelin H."/>
            <person name="Glass J.I."/>
            <person name="Rusch D."/>
            <person name="Podicherti R."/>
            <person name="Tsui H.-C.T."/>
            <person name="Winkler M.E."/>
        </authorList>
    </citation>
    <scope>NUCLEOTIDE SEQUENCE</scope>
</reference>
<dbReference type="GO" id="GO:0004518">
    <property type="term" value="F:nuclease activity"/>
    <property type="evidence" value="ECO:0007669"/>
    <property type="project" value="UniProtKB-KW"/>
</dbReference>
<dbReference type="Gene3D" id="3.30.420.140">
    <property type="entry name" value="YqgF/RNase H-like domain"/>
    <property type="match status" value="1"/>
</dbReference>
<dbReference type="NCBIfam" id="TIGR00250">
    <property type="entry name" value="RNAse_H_YqgF"/>
    <property type="match status" value="1"/>
</dbReference>
<dbReference type="GO" id="GO:0005829">
    <property type="term" value="C:cytosol"/>
    <property type="evidence" value="ECO:0007669"/>
    <property type="project" value="TreeGrafter"/>
</dbReference>
<gene>
    <name evidence="6" type="ORF">METZ01_LOCUS128393</name>
</gene>
<dbReference type="PANTHER" id="PTHR33317:SF4">
    <property type="entry name" value="POLYNUCLEOTIDYL TRANSFERASE, RIBONUCLEASE H-LIKE SUPERFAMILY PROTEIN"/>
    <property type="match status" value="1"/>
</dbReference>
<keyword evidence="1" id="KW-0963">Cytoplasm</keyword>
<feature type="domain" description="YqgF/RNase H-like" evidence="5">
    <location>
        <begin position="4"/>
        <end position="104"/>
    </location>
</feature>
<dbReference type="GO" id="GO:0016787">
    <property type="term" value="F:hydrolase activity"/>
    <property type="evidence" value="ECO:0007669"/>
    <property type="project" value="UniProtKB-KW"/>
</dbReference>
<dbReference type="HAMAP" id="MF_00651">
    <property type="entry name" value="Nuclease_YqgF"/>
    <property type="match status" value="1"/>
</dbReference>
<keyword evidence="2" id="KW-0690">Ribosome biogenesis</keyword>
<evidence type="ECO:0000313" key="6">
    <source>
        <dbReference type="EMBL" id="SVA75539.1"/>
    </source>
</evidence>